<dbReference type="SUPFAM" id="SSF101262">
    <property type="entry name" value="Methenyltetrahydrofolate cyclohydrolase-like"/>
    <property type="match status" value="1"/>
</dbReference>
<dbReference type="InterPro" id="IPR007044">
    <property type="entry name" value="Cyclodeamin/CycHdrlase"/>
</dbReference>
<evidence type="ECO:0000256" key="1">
    <source>
        <dbReference type="SAM" id="Coils"/>
    </source>
</evidence>
<gene>
    <name evidence="3" type="ORF">SAMN02910417_01196</name>
</gene>
<keyword evidence="1" id="KW-0175">Coiled coil</keyword>
<evidence type="ECO:0000313" key="4">
    <source>
        <dbReference type="Proteomes" id="UP000199228"/>
    </source>
</evidence>
<name>A0A1G6B5B1_EUBOX</name>
<dbReference type="Gene3D" id="1.20.120.680">
    <property type="entry name" value="Formiminotetrahydrofolate cyclodeaminase monomer, up-and-down helical bundle"/>
    <property type="match status" value="1"/>
</dbReference>
<dbReference type="Proteomes" id="UP000199228">
    <property type="component" value="Unassembled WGS sequence"/>
</dbReference>
<accession>A0A1G6B5B1</accession>
<protein>
    <submittedName>
        <fullName evidence="3">Formiminotetrahydrofolate cyclodeaminase</fullName>
    </submittedName>
</protein>
<evidence type="ECO:0000259" key="2">
    <source>
        <dbReference type="Pfam" id="PF04961"/>
    </source>
</evidence>
<keyword evidence="4" id="KW-1185">Reference proteome</keyword>
<proteinExistence type="predicted"/>
<feature type="domain" description="Cyclodeaminase/cyclohydrolase" evidence="2">
    <location>
        <begin position="10"/>
        <end position="185"/>
    </location>
</feature>
<evidence type="ECO:0000313" key="3">
    <source>
        <dbReference type="EMBL" id="SDB15854.1"/>
    </source>
</evidence>
<dbReference type="Pfam" id="PF04961">
    <property type="entry name" value="FTCD_C"/>
    <property type="match status" value="1"/>
</dbReference>
<sequence length="207" mass="22483">MNMEYKKYSLTGFAEDAASSKPTPGGGGVSAYVGALGISLGNMVGELTVGKKKYKEVEQDILELMQKAKHMQNELLELIDADAQCFHPLAKAYSIPKDDPSRQVIMEEALQTACTAPMDIMRACATCIELIDGFAQMGSKLALSDAGCAAIIAKAAMQAAVLNVYINAKSMKDRKYATALVREADQLLLEYCDKADIIYQKVLEEIK</sequence>
<dbReference type="GO" id="GO:0003824">
    <property type="term" value="F:catalytic activity"/>
    <property type="evidence" value="ECO:0007669"/>
    <property type="project" value="InterPro"/>
</dbReference>
<dbReference type="STRING" id="1732.SAMN02910417_01196"/>
<dbReference type="AlphaFoldDB" id="A0A1G6B5B1"/>
<reference evidence="3 4" key="1">
    <citation type="submission" date="2016-10" db="EMBL/GenBank/DDBJ databases">
        <authorList>
            <person name="de Groot N.N."/>
        </authorList>
    </citation>
    <scope>NUCLEOTIDE SEQUENCE [LARGE SCALE GENOMIC DNA]</scope>
    <source>
        <strain evidence="3 4">DSM 3217</strain>
    </source>
</reference>
<dbReference type="InterPro" id="IPR036178">
    <property type="entry name" value="Formintransfe-cycloase-like_sf"/>
</dbReference>
<organism evidence="3 4">
    <name type="scientific">Eubacterium oxidoreducens</name>
    <dbReference type="NCBI Taxonomy" id="1732"/>
    <lineage>
        <taxon>Bacteria</taxon>
        <taxon>Bacillati</taxon>
        <taxon>Bacillota</taxon>
        <taxon>Clostridia</taxon>
        <taxon>Eubacteriales</taxon>
        <taxon>Eubacteriaceae</taxon>
        <taxon>Eubacterium</taxon>
    </lineage>
</organism>
<feature type="coiled-coil region" evidence="1">
    <location>
        <begin position="54"/>
        <end position="81"/>
    </location>
</feature>
<dbReference type="EMBL" id="FMXR01000008">
    <property type="protein sequence ID" value="SDB15854.1"/>
    <property type="molecule type" value="Genomic_DNA"/>
</dbReference>